<dbReference type="OrthoDB" id="190089at2759"/>
<dbReference type="InterPro" id="IPR004119">
    <property type="entry name" value="EcKL"/>
</dbReference>
<name>A0A6I9X992_9HYME</name>
<keyword evidence="2" id="KW-1185">Reference proteome</keyword>
<proteinExistence type="predicted"/>
<dbReference type="Pfam" id="PF02958">
    <property type="entry name" value="EcKL"/>
    <property type="match status" value="1"/>
</dbReference>
<dbReference type="PANTHER" id="PTHR11012:SF30">
    <property type="entry name" value="PROTEIN KINASE-LIKE DOMAIN-CONTAINING"/>
    <property type="match status" value="1"/>
</dbReference>
<gene>
    <name evidence="3" type="primary">LOC105429745</name>
</gene>
<feature type="domain" description="CHK kinase-like" evidence="1">
    <location>
        <begin position="132"/>
        <end position="329"/>
    </location>
</feature>
<reference evidence="3" key="1">
    <citation type="submission" date="2025-08" db="UniProtKB">
        <authorList>
            <consortium name="RefSeq"/>
        </authorList>
    </citation>
    <scope>IDENTIFICATION</scope>
</reference>
<dbReference type="PANTHER" id="PTHR11012">
    <property type="entry name" value="PROTEIN KINASE-LIKE DOMAIN-CONTAINING"/>
    <property type="match status" value="1"/>
</dbReference>
<dbReference type="KEGG" id="pbar:105429745"/>
<dbReference type="AlphaFoldDB" id="A0A6I9X992"/>
<dbReference type="SMART" id="SM00587">
    <property type="entry name" value="CHK"/>
    <property type="match status" value="1"/>
</dbReference>
<dbReference type="InterPro" id="IPR011009">
    <property type="entry name" value="Kinase-like_dom_sf"/>
</dbReference>
<evidence type="ECO:0000313" key="2">
    <source>
        <dbReference type="Proteomes" id="UP000504615"/>
    </source>
</evidence>
<evidence type="ECO:0000259" key="1">
    <source>
        <dbReference type="SMART" id="SM00587"/>
    </source>
</evidence>
<accession>A0A6I9X992</accession>
<dbReference type="GeneID" id="105429745"/>
<organism evidence="2 3">
    <name type="scientific">Pogonomyrmex barbatus</name>
    <name type="common">red harvester ant</name>
    <dbReference type="NCBI Taxonomy" id="144034"/>
    <lineage>
        <taxon>Eukaryota</taxon>
        <taxon>Metazoa</taxon>
        <taxon>Ecdysozoa</taxon>
        <taxon>Arthropoda</taxon>
        <taxon>Hexapoda</taxon>
        <taxon>Insecta</taxon>
        <taxon>Pterygota</taxon>
        <taxon>Neoptera</taxon>
        <taxon>Endopterygota</taxon>
        <taxon>Hymenoptera</taxon>
        <taxon>Apocrita</taxon>
        <taxon>Aculeata</taxon>
        <taxon>Formicoidea</taxon>
        <taxon>Formicidae</taxon>
        <taxon>Myrmicinae</taxon>
        <taxon>Pogonomyrmex</taxon>
    </lineage>
</organism>
<evidence type="ECO:0000313" key="3">
    <source>
        <dbReference type="RefSeq" id="XP_011641211.1"/>
    </source>
</evidence>
<dbReference type="InterPro" id="IPR015897">
    <property type="entry name" value="CHK_kinase-like"/>
</dbReference>
<dbReference type="RefSeq" id="XP_011641211.1">
    <property type="nucleotide sequence ID" value="XM_011642909.2"/>
</dbReference>
<protein>
    <submittedName>
        <fullName evidence="3">Uncharacterized protein LOC105429745</fullName>
    </submittedName>
</protein>
<dbReference type="SUPFAM" id="SSF56112">
    <property type="entry name" value="Protein kinase-like (PK-like)"/>
    <property type="match status" value="1"/>
</dbReference>
<sequence length="408" mass="47437">MGDPGERTVSDERLNAYLRTYVKITGLTDPKFRVIEATNKGDNYVSLVYRVAIEGTENQGEAKKIDLILKTTRTYSDEVLTNSSVTRMFQREMFFYQEILPIFERTMREHGEVLERFPALCDAYDESGKEMLMLENLAPQGFVMAKSKIMDYPHASLALRCLGEFHACSFITRSADPTSFEKLRRMKEHVFLKETNANEISNAVTSIRHIVVNVIKALAIEDKHYSERYQRFAENMRENMIDSVDGSAAEPYAVVNHGDAWTNNMLFKYDKENNPCDLRFIDLQLCRYASPVLDILYILFCCCTQEMRSKYYDQLIHEYYETLSKCLERAGYDPNVLFPHEALSEHFTRFGKYAAGMATYTLHIFTSDGVEIKNTYEKKMLEDRLQNDSRYRNMLIGTFKDLVDKNYI</sequence>
<dbReference type="Proteomes" id="UP000504615">
    <property type="component" value="Unplaced"/>
</dbReference>
<dbReference type="Gene3D" id="3.90.1200.10">
    <property type="match status" value="1"/>
</dbReference>